<reference evidence="2" key="1">
    <citation type="journal article" date="2014" name="Front. Microbiol.">
        <title>High frequency of phylogenetically diverse reductive dehalogenase-homologous genes in deep subseafloor sedimentary metagenomes.</title>
        <authorList>
            <person name="Kawai M."/>
            <person name="Futagami T."/>
            <person name="Toyoda A."/>
            <person name="Takaki Y."/>
            <person name="Nishi S."/>
            <person name="Hori S."/>
            <person name="Arai W."/>
            <person name="Tsubouchi T."/>
            <person name="Morono Y."/>
            <person name="Uchiyama I."/>
            <person name="Ito T."/>
            <person name="Fujiyama A."/>
            <person name="Inagaki F."/>
            <person name="Takami H."/>
        </authorList>
    </citation>
    <scope>NUCLEOTIDE SEQUENCE</scope>
    <source>
        <strain evidence="2">Expedition CK06-06</strain>
    </source>
</reference>
<feature type="domain" description="CobQ/CobB/MinD/ParA nucleotide binding" evidence="1">
    <location>
        <begin position="18"/>
        <end position="77"/>
    </location>
</feature>
<feature type="non-terminal residue" evidence="2">
    <location>
        <position position="1"/>
    </location>
</feature>
<sequence>STIIITDISLRSVETAYSISQSAKKFTNYRKIGVIINRVKGDIAKITDKLKEYDLTVITSIPEDEILTEFDLEGKPIIDIPNKSTSYQVIKDNIHRILE</sequence>
<dbReference type="InterPro" id="IPR027417">
    <property type="entry name" value="P-loop_NTPase"/>
</dbReference>
<evidence type="ECO:0000313" key="2">
    <source>
        <dbReference type="EMBL" id="GAH39143.1"/>
    </source>
</evidence>
<protein>
    <recommendedName>
        <fullName evidence="1">CobQ/CobB/MinD/ParA nucleotide binding domain-containing protein</fullName>
    </recommendedName>
</protein>
<evidence type="ECO:0000259" key="1">
    <source>
        <dbReference type="Pfam" id="PF01656"/>
    </source>
</evidence>
<dbReference type="EMBL" id="BARU01010934">
    <property type="protein sequence ID" value="GAH39143.1"/>
    <property type="molecule type" value="Genomic_DNA"/>
</dbReference>
<accession>X1H1K0</accession>
<gene>
    <name evidence="2" type="ORF">S03H2_20696</name>
</gene>
<proteinExistence type="predicted"/>
<dbReference type="Pfam" id="PF01656">
    <property type="entry name" value="CbiA"/>
    <property type="match status" value="1"/>
</dbReference>
<name>X1H1K0_9ZZZZ</name>
<dbReference type="AlphaFoldDB" id="X1H1K0"/>
<comment type="caution">
    <text evidence="2">The sequence shown here is derived from an EMBL/GenBank/DDBJ whole genome shotgun (WGS) entry which is preliminary data.</text>
</comment>
<dbReference type="Gene3D" id="3.40.50.300">
    <property type="entry name" value="P-loop containing nucleotide triphosphate hydrolases"/>
    <property type="match status" value="1"/>
</dbReference>
<dbReference type="SUPFAM" id="SSF52540">
    <property type="entry name" value="P-loop containing nucleoside triphosphate hydrolases"/>
    <property type="match status" value="1"/>
</dbReference>
<dbReference type="InterPro" id="IPR002586">
    <property type="entry name" value="CobQ/CobB/MinD/ParA_Nub-bd_dom"/>
</dbReference>
<organism evidence="2">
    <name type="scientific">marine sediment metagenome</name>
    <dbReference type="NCBI Taxonomy" id="412755"/>
    <lineage>
        <taxon>unclassified sequences</taxon>
        <taxon>metagenomes</taxon>
        <taxon>ecological metagenomes</taxon>
    </lineage>
</organism>